<dbReference type="Proteomes" id="UP000315700">
    <property type="component" value="Chromosome"/>
</dbReference>
<dbReference type="InterPro" id="IPR051922">
    <property type="entry name" value="Bact_Sporulation_Assoc"/>
</dbReference>
<accession>A0A517SEN7</accession>
<dbReference type="RefSeq" id="WP_145030426.1">
    <property type="nucleotide sequence ID" value="NZ_CP036271.1"/>
</dbReference>
<dbReference type="KEGG" id="ccos:Pan44_26140"/>
<dbReference type="GO" id="GO:0030435">
    <property type="term" value="P:sporulation resulting in formation of a cellular spore"/>
    <property type="evidence" value="ECO:0007669"/>
    <property type="project" value="InterPro"/>
</dbReference>
<keyword evidence="4" id="KW-1185">Reference proteome</keyword>
<proteinExistence type="predicted"/>
<dbReference type="PANTHER" id="PTHR30032">
    <property type="entry name" value="N-ACETYLMURAMOYL-L-ALANINE AMIDASE-RELATED"/>
    <property type="match status" value="1"/>
</dbReference>
<evidence type="ECO:0000313" key="3">
    <source>
        <dbReference type="EMBL" id="QDT54581.1"/>
    </source>
</evidence>
<dbReference type="InterPro" id="IPR013693">
    <property type="entry name" value="SpoIID/LytB_N"/>
</dbReference>
<dbReference type="AlphaFoldDB" id="A0A517SEN7"/>
<dbReference type="OrthoDB" id="9794671at2"/>
<feature type="chain" id="PRO_5021717379" evidence="1">
    <location>
        <begin position="27"/>
        <end position="410"/>
    </location>
</feature>
<feature type="domain" description="Sporulation stage II protein D amidase enhancer LytB N-terminal" evidence="2">
    <location>
        <begin position="134"/>
        <end position="232"/>
    </location>
</feature>
<evidence type="ECO:0000259" key="2">
    <source>
        <dbReference type="Pfam" id="PF08486"/>
    </source>
</evidence>
<dbReference type="InParanoid" id="A0A517SEN7"/>
<organism evidence="3 4">
    <name type="scientific">Caulifigura coniformis</name>
    <dbReference type="NCBI Taxonomy" id="2527983"/>
    <lineage>
        <taxon>Bacteria</taxon>
        <taxon>Pseudomonadati</taxon>
        <taxon>Planctomycetota</taxon>
        <taxon>Planctomycetia</taxon>
        <taxon>Planctomycetales</taxon>
        <taxon>Planctomycetaceae</taxon>
        <taxon>Caulifigura</taxon>
    </lineage>
</organism>
<evidence type="ECO:0000313" key="4">
    <source>
        <dbReference type="Proteomes" id="UP000315700"/>
    </source>
</evidence>
<dbReference type="PANTHER" id="PTHR30032:SF4">
    <property type="entry name" value="AMIDASE ENHANCER"/>
    <property type="match status" value="1"/>
</dbReference>
<reference evidence="3 4" key="1">
    <citation type="submission" date="2019-02" db="EMBL/GenBank/DDBJ databases">
        <title>Deep-cultivation of Planctomycetes and their phenomic and genomic characterization uncovers novel biology.</title>
        <authorList>
            <person name="Wiegand S."/>
            <person name="Jogler M."/>
            <person name="Boedeker C."/>
            <person name="Pinto D."/>
            <person name="Vollmers J."/>
            <person name="Rivas-Marin E."/>
            <person name="Kohn T."/>
            <person name="Peeters S.H."/>
            <person name="Heuer A."/>
            <person name="Rast P."/>
            <person name="Oberbeckmann S."/>
            <person name="Bunk B."/>
            <person name="Jeske O."/>
            <person name="Meyerdierks A."/>
            <person name="Storesund J.E."/>
            <person name="Kallscheuer N."/>
            <person name="Luecker S."/>
            <person name="Lage O.M."/>
            <person name="Pohl T."/>
            <person name="Merkel B.J."/>
            <person name="Hornburger P."/>
            <person name="Mueller R.-W."/>
            <person name="Bruemmer F."/>
            <person name="Labrenz M."/>
            <person name="Spormann A.M."/>
            <person name="Op den Camp H."/>
            <person name="Overmann J."/>
            <person name="Amann R."/>
            <person name="Jetten M.S.M."/>
            <person name="Mascher T."/>
            <person name="Medema M.H."/>
            <person name="Devos D.P."/>
            <person name="Kaster A.-K."/>
            <person name="Ovreas L."/>
            <person name="Rohde M."/>
            <person name="Galperin M.Y."/>
            <person name="Jogler C."/>
        </authorList>
    </citation>
    <scope>NUCLEOTIDE SEQUENCE [LARGE SCALE GENOMIC DNA]</scope>
    <source>
        <strain evidence="3 4">Pan44</strain>
    </source>
</reference>
<dbReference type="InterPro" id="IPR013486">
    <property type="entry name" value="SpoIID/LytB"/>
</dbReference>
<keyword evidence="1" id="KW-0732">Signal</keyword>
<feature type="signal peptide" evidence="1">
    <location>
        <begin position="1"/>
        <end position="26"/>
    </location>
</feature>
<dbReference type="NCBIfam" id="TIGR02669">
    <property type="entry name" value="SpoIID_LytB"/>
    <property type="match status" value="1"/>
</dbReference>
<dbReference type="Pfam" id="PF08486">
    <property type="entry name" value="SpoIID"/>
    <property type="match status" value="1"/>
</dbReference>
<evidence type="ECO:0000256" key="1">
    <source>
        <dbReference type="SAM" id="SignalP"/>
    </source>
</evidence>
<protein>
    <submittedName>
        <fullName evidence="3">Amidase enhancer</fullName>
    </submittedName>
</protein>
<gene>
    <name evidence="3" type="primary">lytB</name>
    <name evidence="3" type="ORF">Pan44_26140</name>
</gene>
<name>A0A517SEN7_9PLAN</name>
<sequence length="410" mass="45064" precursor="true">MTFSEVSRRAALAALAAATTPRLLLAAAAPTDQLPEVGKTGDIRVCLSDDPFEGSVVITTAFETTLHELGKAKSQLTSAARSDVRIERKGGEWMAGGRKLSGRAIELRPATSPGLWVNDRFYRGSLRLVPFDNRRFWVVNVLPFEHYLCSVIDGEIPGQFHNEARKAQTVAARTYALRRREQNAAREFDVYASPTRDQNYHGFQYRDGKGRAFAGESAKSRQAVRETLGKVLRRNGKLARTYYSACCGGVTSTGTTTFPDATDMPSVVCGHCQECPRYRWSTRLTASEISAGMRKGLGKKAPATFEVHAAEVAHSEDRTRLPELIVRDKAGQSLTLDTRSFRSGLPRTDLFSVWFSVEKEGDRWRLDGIGHGHGVGLCQWGANGFGKAGKAFDEILRHYYPGADVVDGGA</sequence>
<dbReference type="EMBL" id="CP036271">
    <property type="protein sequence ID" value="QDT54581.1"/>
    <property type="molecule type" value="Genomic_DNA"/>
</dbReference>
<dbReference type="GO" id="GO:0030288">
    <property type="term" value="C:outer membrane-bounded periplasmic space"/>
    <property type="evidence" value="ECO:0007669"/>
    <property type="project" value="TreeGrafter"/>
</dbReference>